<dbReference type="AlphaFoldDB" id="A0A8H6Y495"/>
<comment type="caution">
    <text evidence="3">The sequence shown here is derived from an EMBL/GenBank/DDBJ whole genome shotgun (WGS) entry which is preliminary data.</text>
</comment>
<feature type="region of interest" description="Disordered" evidence="1">
    <location>
        <begin position="314"/>
        <end position="336"/>
    </location>
</feature>
<sequence length="336" mass="37763">MSGASESGNTAGDNRHPEYYFPDGSAIFQINFQRVPGLLYKLHSSVLGSRSGVFNTLFSLPRGPDADPHIRDEGTSDSNPIKLSYIVSQYHFDHLLCYFYKGPTMHPKTDAFLVSVLSLSTFFEIDDGVAHAVQAFERKGPDFDAALQFELARYYRVDHWIKPAFERLMELPMTGLDMVLMDRLGQAGYFWLIKTKADIEKHRKQFTFDAPSIQNDPDCQMPAYCGAAWYREWSMKVPKLVHHPEIHISLVKVLKQLGNTEITGLCDACQKRTVTWIWGTGHVTAEQDYIDTAVAALMALQTDEPIRAAMRKEVVRSPTPVSSTTSISHPPSATIS</sequence>
<proteinExistence type="predicted"/>
<evidence type="ECO:0000256" key="1">
    <source>
        <dbReference type="SAM" id="MobiDB-lite"/>
    </source>
</evidence>
<dbReference type="EMBL" id="JACAZI010000009">
    <property type="protein sequence ID" value="KAF7351931.1"/>
    <property type="molecule type" value="Genomic_DNA"/>
</dbReference>
<dbReference type="PROSITE" id="PS50097">
    <property type="entry name" value="BTB"/>
    <property type="match status" value="1"/>
</dbReference>
<evidence type="ECO:0000259" key="2">
    <source>
        <dbReference type="PROSITE" id="PS50097"/>
    </source>
</evidence>
<protein>
    <recommendedName>
        <fullName evidence="2">BTB domain-containing protein</fullName>
    </recommendedName>
</protein>
<feature type="compositionally biased region" description="Low complexity" evidence="1">
    <location>
        <begin position="317"/>
        <end position="336"/>
    </location>
</feature>
<reference evidence="3" key="1">
    <citation type="submission" date="2020-05" db="EMBL/GenBank/DDBJ databases">
        <title>Mycena genomes resolve the evolution of fungal bioluminescence.</title>
        <authorList>
            <person name="Tsai I.J."/>
        </authorList>
    </citation>
    <scope>NUCLEOTIDE SEQUENCE</scope>
    <source>
        <strain evidence="3">CCC161011</strain>
    </source>
</reference>
<feature type="domain" description="BTB" evidence="2">
    <location>
        <begin position="24"/>
        <end position="108"/>
    </location>
</feature>
<name>A0A8H6Y495_9AGAR</name>
<evidence type="ECO:0000313" key="4">
    <source>
        <dbReference type="Proteomes" id="UP000620124"/>
    </source>
</evidence>
<evidence type="ECO:0000313" key="3">
    <source>
        <dbReference type="EMBL" id="KAF7351931.1"/>
    </source>
</evidence>
<dbReference type="OrthoDB" id="3026325at2759"/>
<gene>
    <name evidence="3" type="ORF">MVEN_01154900</name>
</gene>
<dbReference type="InterPro" id="IPR011333">
    <property type="entry name" value="SKP1/BTB/POZ_sf"/>
</dbReference>
<dbReference type="Proteomes" id="UP000620124">
    <property type="component" value="Unassembled WGS sequence"/>
</dbReference>
<organism evidence="3 4">
    <name type="scientific">Mycena venus</name>
    <dbReference type="NCBI Taxonomy" id="2733690"/>
    <lineage>
        <taxon>Eukaryota</taxon>
        <taxon>Fungi</taxon>
        <taxon>Dikarya</taxon>
        <taxon>Basidiomycota</taxon>
        <taxon>Agaricomycotina</taxon>
        <taxon>Agaricomycetes</taxon>
        <taxon>Agaricomycetidae</taxon>
        <taxon>Agaricales</taxon>
        <taxon>Marasmiineae</taxon>
        <taxon>Mycenaceae</taxon>
        <taxon>Mycena</taxon>
    </lineage>
</organism>
<dbReference type="Gene3D" id="3.30.710.10">
    <property type="entry name" value="Potassium Channel Kv1.1, Chain A"/>
    <property type="match status" value="1"/>
</dbReference>
<dbReference type="SUPFAM" id="SSF54695">
    <property type="entry name" value="POZ domain"/>
    <property type="match status" value="1"/>
</dbReference>
<keyword evidence="4" id="KW-1185">Reference proteome</keyword>
<dbReference type="InterPro" id="IPR000210">
    <property type="entry name" value="BTB/POZ_dom"/>
</dbReference>
<accession>A0A8H6Y495</accession>